<organism evidence="8 9">
    <name type="scientific">Leuconostoc citreum</name>
    <dbReference type="NCBI Taxonomy" id="33964"/>
    <lineage>
        <taxon>Bacteria</taxon>
        <taxon>Bacillati</taxon>
        <taxon>Bacillota</taxon>
        <taxon>Bacilli</taxon>
        <taxon>Lactobacillales</taxon>
        <taxon>Lactobacillaceae</taxon>
        <taxon>Leuconostoc</taxon>
    </lineage>
</organism>
<dbReference type="InterPro" id="IPR006674">
    <property type="entry name" value="HD_domain"/>
</dbReference>
<feature type="domain" description="HD" evidence="7">
    <location>
        <begin position="24"/>
        <end position="139"/>
    </location>
</feature>
<keyword evidence="5" id="KW-0408">Iron</keyword>
<dbReference type="Gene3D" id="1.10.3210.10">
    <property type="entry name" value="Hypothetical protein af1432"/>
    <property type="match status" value="1"/>
</dbReference>
<keyword evidence="3" id="KW-0547">Nucleotide-binding</keyword>
<evidence type="ECO:0000259" key="7">
    <source>
        <dbReference type="PROSITE" id="PS51831"/>
    </source>
</evidence>
<comment type="catalytic activity">
    <reaction evidence="6">
        <text>P(1),P(4)-bis(5'-adenosyl) tetraphosphate + H2O = 2 ADP + 2 H(+)</text>
        <dbReference type="Rhea" id="RHEA:24252"/>
        <dbReference type="ChEBI" id="CHEBI:15377"/>
        <dbReference type="ChEBI" id="CHEBI:15378"/>
        <dbReference type="ChEBI" id="CHEBI:58141"/>
        <dbReference type="ChEBI" id="CHEBI:456216"/>
        <dbReference type="EC" id="3.6.1.41"/>
    </reaction>
</comment>
<dbReference type="GO" id="GO:0000166">
    <property type="term" value="F:nucleotide binding"/>
    <property type="evidence" value="ECO:0007669"/>
    <property type="project" value="UniProtKB-KW"/>
</dbReference>
<dbReference type="EC" id="3.6.1.41" evidence="1"/>
<comment type="caution">
    <text evidence="8">The sequence shown here is derived from an EMBL/GenBank/DDBJ whole genome shotgun (WGS) entry which is preliminary data.</text>
</comment>
<evidence type="ECO:0000313" key="8">
    <source>
        <dbReference type="EMBL" id="GDZ82848.1"/>
    </source>
</evidence>
<dbReference type="SUPFAM" id="SSF109604">
    <property type="entry name" value="HD-domain/PDEase-like"/>
    <property type="match status" value="1"/>
</dbReference>
<dbReference type="InterPro" id="IPR005249">
    <property type="entry name" value="YqeK"/>
</dbReference>
<evidence type="ECO:0000256" key="6">
    <source>
        <dbReference type="ARBA" id="ARBA00049417"/>
    </source>
</evidence>
<protein>
    <recommendedName>
        <fullName evidence="1">bis(5'-nucleosyl)-tetraphosphatase (symmetrical)</fullName>
        <ecNumber evidence="1">3.6.1.41</ecNumber>
    </recommendedName>
</protein>
<dbReference type="EMBL" id="BJJW01000001">
    <property type="protein sequence ID" value="GDZ82848.1"/>
    <property type="molecule type" value="Genomic_DNA"/>
</dbReference>
<dbReference type="PANTHER" id="PTHR35795:SF1">
    <property type="entry name" value="BIS(5'-NUCLEOSYL)-TETRAPHOSPHATASE, SYMMETRICAL"/>
    <property type="match status" value="1"/>
</dbReference>
<evidence type="ECO:0000313" key="9">
    <source>
        <dbReference type="Proteomes" id="UP000323274"/>
    </source>
</evidence>
<dbReference type="GO" id="GO:0008803">
    <property type="term" value="F:bis(5'-nucleosyl)-tetraphosphatase (symmetrical) activity"/>
    <property type="evidence" value="ECO:0007669"/>
    <property type="project" value="UniProtKB-EC"/>
</dbReference>
<keyword evidence="2" id="KW-0479">Metal-binding</keyword>
<name>A0A5A5TXL0_LEUCI</name>
<dbReference type="RefSeq" id="WP_004905146.1">
    <property type="nucleotide sequence ID" value="NZ_BJJW01000001.1"/>
</dbReference>
<evidence type="ECO:0000256" key="2">
    <source>
        <dbReference type="ARBA" id="ARBA00022723"/>
    </source>
</evidence>
<dbReference type="CDD" id="cd00077">
    <property type="entry name" value="HDc"/>
    <property type="match status" value="1"/>
</dbReference>
<dbReference type="Proteomes" id="UP000323274">
    <property type="component" value="Unassembled WGS sequence"/>
</dbReference>
<dbReference type="GO" id="GO:0046872">
    <property type="term" value="F:metal ion binding"/>
    <property type="evidence" value="ECO:0007669"/>
    <property type="project" value="UniProtKB-KW"/>
</dbReference>
<gene>
    <name evidence="8" type="ORF">LCIT_00900</name>
</gene>
<accession>A0A5A5TXL0</accession>
<evidence type="ECO:0000256" key="5">
    <source>
        <dbReference type="ARBA" id="ARBA00023004"/>
    </source>
</evidence>
<dbReference type="PROSITE" id="PS51831">
    <property type="entry name" value="HD"/>
    <property type="match status" value="1"/>
</dbReference>
<dbReference type="NCBIfam" id="TIGR00277">
    <property type="entry name" value="HDIG"/>
    <property type="match status" value="1"/>
</dbReference>
<dbReference type="SMART" id="SM00471">
    <property type="entry name" value="HDc"/>
    <property type="match status" value="1"/>
</dbReference>
<evidence type="ECO:0000256" key="1">
    <source>
        <dbReference type="ARBA" id="ARBA00012506"/>
    </source>
</evidence>
<dbReference type="Pfam" id="PF01966">
    <property type="entry name" value="HD"/>
    <property type="match status" value="1"/>
</dbReference>
<evidence type="ECO:0000256" key="3">
    <source>
        <dbReference type="ARBA" id="ARBA00022741"/>
    </source>
</evidence>
<reference evidence="8 9" key="1">
    <citation type="submission" date="2019-04" db="EMBL/GenBank/DDBJ databases">
        <title>A pseudo-fructophilic Leuconostoc citreum strain F192-5 isolated from peel of satsuma mandarin: the first report for isolation and characterization of strain-dependent fructophilic-like characteristics.</title>
        <authorList>
            <person name="Maeno S."/>
            <person name="Tanizawa Y."/>
            <person name="Kajikawa A."/>
            <person name="Kanesaki Y."/>
            <person name="Kubota E."/>
            <person name="Arita M."/>
            <person name="Leon D."/>
            <person name="Endo A."/>
        </authorList>
    </citation>
    <scope>NUCLEOTIDE SEQUENCE [LARGE SCALE GENOMIC DNA]</scope>
    <source>
        <strain evidence="8 9">F192-5</strain>
    </source>
</reference>
<dbReference type="InterPro" id="IPR051094">
    <property type="entry name" value="Diverse_Catalytic_Enzymes"/>
</dbReference>
<dbReference type="AlphaFoldDB" id="A0A5A5TXL0"/>
<keyword evidence="4" id="KW-0378">Hydrolase</keyword>
<sequence>MTNYFNGTIQTLETRVADKLSDYRFQHSVRVRDYAVKLAHDNGVDEDKAEVAALVHDYAKELSDETFLSVIKAKHLDSDLLNWGNYIWHGIVGAEIIRDELGIEDDEILNAVREHTTGGAEEMTPLSQVLFMADYLEKGRDFPGVETARQITDQSLAAGVRYQIVHTVLRLVKKETPIYPKSITTYNYWLNRGLLN</sequence>
<evidence type="ECO:0000256" key="4">
    <source>
        <dbReference type="ARBA" id="ARBA00022801"/>
    </source>
</evidence>
<dbReference type="NCBIfam" id="TIGR00488">
    <property type="entry name" value="bis(5'-nucleosyl)-tetraphosphatase (symmetrical) YqeK"/>
    <property type="match status" value="1"/>
</dbReference>
<dbReference type="InterPro" id="IPR003607">
    <property type="entry name" value="HD/PDEase_dom"/>
</dbReference>
<proteinExistence type="predicted"/>
<dbReference type="PANTHER" id="PTHR35795">
    <property type="entry name" value="SLR1885 PROTEIN"/>
    <property type="match status" value="1"/>
</dbReference>
<dbReference type="InterPro" id="IPR006675">
    <property type="entry name" value="HDIG_dom"/>
</dbReference>